<protein>
    <submittedName>
        <fullName evidence="1">Uncharacterized protein</fullName>
    </submittedName>
</protein>
<reference evidence="1 2" key="1">
    <citation type="journal article" date="2012" name="J. Bacteriol.">
        <title>Genome Sequence of n-Alkane-Degrading Hydrocarboniphaga effusa Strain AP103T (ATCC BAA-332T).</title>
        <authorList>
            <person name="Chang H.K."/>
            <person name="Zylstra G.J."/>
            <person name="Chae J.C."/>
        </authorList>
    </citation>
    <scope>NUCLEOTIDE SEQUENCE [LARGE SCALE GENOMIC DNA]</scope>
    <source>
        <strain evidence="1 2">AP103</strain>
    </source>
</reference>
<comment type="caution">
    <text evidence="1">The sequence shown here is derived from an EMBL/GenBank/DDBJ whole genome shotgun (WGS) entry which is preliminary data.</text>
</comment>
<dbReference type="Proteomes" id="UP000003704">
    <property type="component" value="Unassembled WGS sequence"/>
</dbReference>
<keyword evidence="2" id="KW-1185">Reference proteome</keyword>
<evidence type="ECO:0000313" key="1">
    <source>
        <dbReference type="EMBL" id="EIT70690.1"/>
    </source>
</evidence>
<proteinExistence type="predicted"/>
<accession>I8TAF5</accession>
<sequence length="50" mass="5735">MQAWGYSREFTIAASCSARSRLREVFRKTGARRQAELVRLVERLPVGRPA</sequence>
<organism evidence="1 2">
    <name type="scientific">Hydrocarboniphaga effusa AP103</name>
    <dbReference type="NCBI Taxonomy" id="1172194"/>
    <lineage>
        <taxon>Bacteria</taxon>
        <taxon>Pseudomonadati</taxon>
        <taxon>Pseudomonadota</taxon>
        <taxon>Gammaproteobacteria</taxon>
        <taxon>Nevskiales</taxon>
        <taxon>Nevskiaceae</taxon>
        <taxon>Hydrocarboniphaga</taxon>
    </lineage>
</organism>
<name>I8TAF5_9GAMM</name>
<dbReference type="EMBL" id="AKGD01000001">
    <property type="protein sequence ID" value="EIT70690.1"/>
    <property type="molecule type" value="Genomic_DNA"/>
</dbReference>
<dbReference type="AlphaFoldDB" id="I8TAF5"/>
<evidence type="ECO:0000313" key="2">
    <source>
        <dbReference type="Proteomes" id="UP000003704"/>
    </source>
</evidence>
<gene>
    <name evidence="1" type="ORF">WQQ_08270</name>
</gene>